<feature type="compositionally biased region" description="Polar residues" evidence="1">
    <location>
        <begin position="1"/>
        <end position="10"/>
    </location>
</feature>
<feature type="region of interest" description="Disordered" evidence="1">
    <location>
        <begin position="163"/>
        <end position="265"/>
    </location>
</feature>
<sequence>MNANQETGYNPPSEFEKDTRDPLIELDLTDSTELWLIQWPKNEGEKATMPSSREFYQDFHSPDDVLISLFFLTGKSYDLVSFASQNADATVFVSSASEAKVEAVFAALGPIAVVRIIPLALPSDTCTRQLVGKISRRVSLVHYPDPNELEQKASEDLKQMYEMSSMKSRTHSSLHFGTSSQGKRQRPSKSGSTFTTSTHISGRKRHYFEKGESSKAPTRGHVEKPTRSTDQSAQDSGRGHSAAPSSGSLEYSQQQKLKKKKKIEG</sequence>
<dbReference type="AlphaFoldDB" id="A0AA88UM58"/>
<feature type="compositionally biased region" description="Basic residues" evidence="1">
    <location>
        <begin position="256"/>
        <end position="265"/>
    </location>
</feature>
<dbReference type="PANTHER" id="PTHR36407">
    <property type="entry name" value="MEDIATOR-ASSOCIATED PROTEIN 2"/>
    <property type="match status" value="1"/>
</dbReference>
<gene>
    <name evidence="2" type="ORF">RJ640_019518</name>
</gene>
<evidence type="ECO:0000313" key="3">
    <source>
        <dbReference type="Proteomes" id="UP001187471"/>
    </source>
</evidence>
<proteinExistence type="predicted"/>
<feature type="region of interest" description="Disordered" evidence="1">
    <location>
        <begin position="1"/>
        <end position="21"/>
    </location>
</feature>
<name>A0AA88UM58_9ASTE</name>
<dbReference type="Proteomes" id="UP001187471">
    <property type="component" value="Unassembled WGS sequence"/>
</dbReference>
<keyword evidence="3" id="KW-1185">Reference proteome</keyword>
<dbReference type="InterPro" id="IPR038823">
    <property type="entry name" value="MED2_plant"/>
</dbReference>
<feature type="compositionally biased region" description="Polar residues" evidence="1">
    <location>
        <begin position="165"/>
        <end position="200"/>
    </location>
</feature>
<organism evidence="2 3">
    <name type="scientific">Escallonia rubra</name>
    <dbReference type="NCBI Taxonomy" id="112253"/>
    <lineage>
        <taxon>Eukaryota</taxon>
        <taxon>Viridiplantae</taxon>
        <taxon>Streptophyta</taxon>
        <taxon>Embryophyta</taxon>
        <taxon>Tracheophyta</taxon>
        <taxon>Spermatophyta</taxon>
        <taxon>Magnoliopsida</taxon>
        <taxon>eudicotyledons</taxon>
        <taxon>Gunneridae</taxon>
        <taxon>Pentapetalae</taxon>
        <taxon>asterids</taxon>
        <taxon>campanulids</taxon>
        <taxon>Escalloniales</taxon>
        <taxon>Escalloniaceae</taxon>
        <taxon>Escallonia</taxon>
    </lineage>
</organism>
<reference evidence="2" key="1">
    <citation type="submission" date="2022-12" db="EMBL/GenBank/DDBJ databases">
        <title>Draft genome assemblies for two species of Escallonia (Escalloniales).</title>
        <authorList>
            <person name="Chanderbali A."/>
            <person name="Dervinis C."/>
            <person name="Anghel I."/>
            <person name="Soltis D."/>
            <person name="Soltis P."/>
            <person name="Zapata F."/>
        </authorList>
    </citation>
    <scope>NUCLEOTIDE SEQUENCE</scope>
    <source>
        <strain evidence="2">UCBG92.1500</strain>
        <tissue evidence="2">Leaf</tissue>
    </source>
</reference>
<evidence type="ECO:0008006" key="4">
    <source>
        <dbReference type="Google" id="ProtNLM"/>
    </source>
</evidence>
<dbReference type="EMBL" id="JAVXUO010001050">
    <property type="protein sequence ID" value="KAK2986548.1"/>
    <property type="molecule type" value="Genomic_DNA"/>
</dbReference>
<protein>
    <recommendedName>
        <fullName evidence="4">Mediator-associated protein 2</fullName>
    </recommendedName>
</protein>
<evidence type="ECO:0000313" key="2">
    <source>
        <dbReference type="EMBL" id="KAK2986548.1"/>
    </source>
</evidence>
<accession>A0AA88UM58</accession>
<dbReference type="PANTHER" id="PTHR36407:SF1">
    <property type="entry name" value="MEDIATOR-ASSOCIATED PROTEIN 2"/>
    <property type="match status" value="1"/>
</dbReference>
<feature type="compositionally biased region" description="Polar residues" evidence="1">
    <location>
        <begin position="243"/>
        <end position="252"/>
    </location>
</feature>
<evidence type="ECO:0000256" key="1">
    <source>
        <dbReference type="SAM" id="MobiDB-lite"/>
    </source>
</evidence>
<comment type="caution">
    <text evidence="2">The sequence shown here is derived from an EMBL/GenBank/DDBJ whole genome shotgun (WGS) entry which is preliminary data.</text>
</comment>